<organism evidence="1 2">
    <name type="scientific">Diphasiastrum complanatum</name>
    <name type="common">Issler's clubmoss</name>
    <name type="synonym">Lycopodium complanatum</name>
    <dbReference type="NCBI Taxonomy" id="34168"/>
    <lineage>
        <taxon>Eukaryota</taxon>
        <taxon>Viridiplantae</taxon>
        <taxon>Streptophyta</taxon>
        <taxon>Embryophyta</taxon>
        <taxon>Tracheophyta</taxon>
        <taxon>Lycopodiopsida</taxon>
        <taxon>Lycopodiales</taxon>
        <taxon>Lycopodiaceae</taxon>
        <taxon>Lycopodioideae</taxon>
        <taxon>Diphasiastrum</taxon>
    </lineage>
</organism>
<gene>
    <name evidence="1" type="ORF">O6H91_06G121900</name>
</gene>
<accession>A0ACC2DI77</accession>
<evidence type="ECO:0000313" key="2">
    <source>
        <dbReference type="Proteomes" id="UP001162992"/>
    </source>
</evidence>
<comment type="caution">
    <text evidence="1">The sequence shown here is derived from an EMBL/GenBank/DDBJ whole genome shotgun (WGS) entry which is preliminary data.</text>
</comment>
<reference evidence="2" key="1">
    <citation type="journal article" date="2024" name="Proc. Natl. Acad. Sci. U.S.A.">
        <title>Extraordinary preservation of gene collinearity over three hundred million years revealed in homosporous lycophytes.</title>
        <authorList>
            <person name="Li C."/>
            <person name="Wickell D."/>
            <person name="Kuo L.Y."/>
            <person name="Chen X."/>
            <person name="Nie B."/>
            <person name="Liao X."/>
            <person name="Peng D."/>
            <person name="Ji J."/>
            <person name="Jenkins J."/>
            <person name="Williams M."/>
            <person name="Shu S."/>
            <person name="Plott C."/>
            <person name="Barry K."/>
            <person name="Rajasekar S."/>
            <person name="Grimwood J."/>
            <person name="Han X."/>
            <person name="Sun S."/>
            <person name="Hou Z."/>
            <person name="He W."/>
            <person name="Dai G."/>
            <person name="Sun C."/>
            <person name="Schmutz J."/>
            <person name="Leebens-Mack J.H."/>
            <person name="Li F.W."/>
            <person name="Wang L."/>
        </authorList>
    </citation>
    <scope>NUCLEOTIDE SEQUENCE [LARGE SCALE GENOMIC DNA]</scope>
    <source>
        <strain evidence="2">cv. PW_Plant_1</strain>
    </source>
</reference>
<evidence type="ECO:0000313" key="1">
    <source>
        <dbReference type="EMBL" id="KAJ7553993.1"/>
    </source>
</evidence>
<keyword evidence="2" id="KW-1185">Reference proteome</keyword>
<dbReference type="Proteomes" id="UP001162992">
    <property type="component" value="Chromosome 6"/>
</dbReference>
<sequence>MGFSKLRLYSWVTALLICLSTENLSCNAGITSSYIRPDFFSSDLPLDSPYFAVPPGDNAPQQVHITQGDSDGKAVTISWITPKAAGSSQVLYGTSPNAYTQSSNSTVSTYSYFTYTSGYIHHCLIKGLQPATTYYYKLGDDTYSREFSFVTPPGVGPNVPYTFGILGDLGQTSDTVTTLQHYLKSQGQAVLYLGDLSYADTYIFPLHDQRRWDAWGNLVENSTAYQSWIWSAGNHEVDTTIGEDEPFKPFLNRYWTPYASSASTSQLWYSVQRASAYIIVLSSYSDYSADSPQWIWLEKELAKVDRTTTPWLIVVMHCPLYNSNESHQGEGDAMRALFEQWFIQYKVDIVLAGHVHAYERTNRISSVGCSSACTPVPNDSAPIYLNIGDGGNREGLSTSYINPQPAYSAYREASFGHAILDIKNRTHAFWSWHRNQDGEPVIGDSLWITNRVIKS</sequence>
<protein>
    <submittedName>
        <fullName evidence="1">Uncharacterized protein</fullName>
    </submittedName>
</protein>
<proteinExistence type="predicted"/>
<name>A0ACC2DI77_DIPCM</name>
<dbReference type="EMBL" id="CM055097">
    <property type="protein sequence ID" value="KAJ7553993.1"/>
    <property type="molecule type" value="Genomic_DNA"/>
</dbReference>